<sequence>MRLLCSRWAHATALPGYALGLALLVLAPALGPGYLLLRDAVSTPRSYLSDSALGLMAPPRATPQDFAVALTSHLIDGGVVVKALLVLGLWLAGWGATRLAAGVVPDAGMGGQFVAATLAIWNPYVAERLLQGHWSLLLGYGCLPWTAATMLALRSADGSGRAPFFGLALWIGLAGLTPTGLMLAAAVALLCATVPGGGQPRWLCAAAALAVAVVAALPWLTASALGPSAPAQDWSAAAAVAAFAARAEPGLGTLGSLANLGGIWNAEAVPTSRTTFFAVGGAVALVGVVGIGLPAVLRRPAALRLLVLAAVSLLVPAALATRPGMDVLSAVVQAAPGLGVLRDGQKWVALAMPGYALAGAGAVVTLRRGLRPAVSAAALSAALILTLPDLAYGVWGQVKPVRYPPGWAAVAAAIDRQPGLVAVLPAGTMRRFSWSGPAPVLDPLPRWVHADVLSTGDLTISGLTIRGEGGRARAVQTLLLAGSSPAAVARAGVAWLVVESGTPGDMGRAPRTLDALPVVYRDADLALLRVGGETAGISAGRRRATVTAHLAWLALLAGGAAGLAVSTWRMRARRAPHPQQVLTSLR</sequence>
<feature type="transmembrane region" description="Helical" evidence="1">
    <location>
        <begin position="373"/>
        <end position="395"/>
    </location>
</feature>
<reference evidence="2 3" key="1">
    <citation type="journal article" date="2019" name="Emerg. Microbes Infect.">
        <title>Comprehensive subspecies identification of 175 nontuberculous mycobacteria species based on 7547 genomic profiles.</title>
        <authorList>
            <person name="Matsumoto Y."/>
            <person name="Kinjo T."/>
            <person name="Motooka D."/>
            <person name="Nabeya D."/>
            <person name="Jung N."/>
            <person name="Uechi K."/>
            <person name="Horii T."/>
            <person name="Iida T."/>
            <person name="Fujita J."/>
            <person name="Nakamura S."/>
        </authorList>
    </citation>
    <scope>NUCLEOTIDE SEQUENCE [LARGE SCALE GENOMIC DNA]</scope>
    <source>
        <strain evidence="2 3">JCM 17322</strain>
    </source>
</reference>
<keyword evidence="1" id="KW-0472">Membrane</keyword>
<keyword evidence="1" id="KW-0812">Transmembrane</keyword>
<evidence type="ECO:0000313" key="2">
    <source>
        <dbReference type="EMBL" id="GFG73959.1"/>
    </source>
</evidence>
<feature type="transmembrane region" description="Helical" evidence="1">
    <location>
        <begin position="133"/>
        <end position="153"/>
    </location>
</feature>
<dbReference type="Proteomes" id="UP000465361">
    <property type="component" value="Unassembled WGS sequence"/>
</dbReference>
<dbReference type="EMBL" id="BLKW01000002">
    <property type="protein sequence ID" value="GFG73959.1"/>
    <property type="molecule type" value="Genomic_DNA"/>
</dbReference>
<accession>A0A7I9XVZ0</accession>
<feature type="transmembrane region" description="Helical" evidence="1">
    <location>
        <begin position="347"/>
        <end position="366"/>
    </location>
</feature>
<feature type="transmembrane region" description="Helical" evidence="1">
    <location>
        <begin position="165"/>
        <end position="190"/>
    </location>
</feature>
<organism evidence="2 3">
    <name type="scientific">Mycobacterium botniense</name>
    <dbReference type="NCBI Taxonomy" id="84962"/>
    <lineage>
        <taxon>Bacteria</taxon>
        <taxon>Bacillati</taxon>
        <taxon>Actinomycetota</taxon>
        <taxon>Actinomycetes</taxon>
        <taxon>Mycobacteriales</taxon>
        <taxon>Mycobacteriaceae</taxon>
        <taxon>Mycobacterium</taxon>
    </lineage>
</organism>
<dbReference type="AlphaFoldDB" id="A0A7I9XVZ0"/>
<evidence type="ECO:0000313" key="3">
    <source>
        <dbReference type="Proteomes" id="UP000465361"/>
    </source>
</evidence>
<feature type="transmembrane region" description="Helical" evidence="1">
    <location>
        <begin position="276"/>
        <end position="296"/>
    </location>
</feature>
<keyword evidence="3" id="KW-1185">Reference proteome</keyword>
<evidence type="ECO:0008006" key="4">
    <source>
        <dbReference type="Google" id="ProtNLM"/>
    </source>
</evidence>
<proteinExistence type="predicted"/>
<protein>
    <recommendedName>
        <fullName evidence="4">Transmembrane protein</fullName>
    </recommendedName>
</protein>
<feature type="transmembrane region" description="Helical" evidence="1">
    <location>
        <begin position="66"/>
        <end position="93"/>
    </location>
</feature>
<evidence type="ECO:0000256" key="1">
    <source>
        <dbReference type="SAM" id="Phobius"/>
    </source>
</evidence>
<feature type="transmembrane region" description="Helical" evidence="1">
    <location>
        <begin position="202"/>
        <end position="220"/>
    </location>
</feature>
<feature type="transmembrane region" description="Helical" evidence="1">
    <location>
        <begin position="99"/>
        <end position="121"/>
    </location>
</feature>
<comment type="caution">
    <text evidence="2">The sequence shown here is derived from an EMBL/GenBank/DDBJ whole genome shotgun (WGS) entry which is preliminary data.</text>
</comment>
<dbReference type="RefSeq" id="WP_163755354.1">
    <property type="nucleotide sequence ID" value="NZ_BLKW01000002.1"/>
</dbReference>
<keyword evidence="1" id="KW-1133">Transmembrane helix</keyword>
<name>A0A7I9XVZ0_9MYCO</name>
<feature type="transmembrane region" description="Helical" evidence="1">
    <location>
        <begin position="303"/>
        <end position="321"/>
    </location>
</feature>
<gene>
    <name evidence="2" type="ORF">MBOT_13240</name>
</gene>
<feature type="transmembrane region" description="Helical" evidence="1">
    <location>
        <begin position="550"/>
        <end position="568"/>
    </location>
</feature>
<feature type="transmembrane region" description="Helical" evidence="1">
    <location>
        <begin position="16"/>
        <end position="37"/>
    </location>
</feature>